<gene>
    <name evidence="9" type="ORF">BO70DRAFT_433202</name>
</gene>
<evidence type="ECO:0000259" key="8">
    <source>
        <dbReference type="PROSITE" id="PS50048"/>
    </source>
</evidence>
<comment type="subcellular location">
    <subcellularLocation>
        <location evidence="1">Nucleus</location>
    </subcellularLocation>
</comment>
<dbReference type="GO" id="GO:0000981">
    <property type="term" value="F:DNA-binding transcription factor activity, RNA polymerase II-specific"/>
    <property type="evidence" value="ECO:0007669"/>
    <property type="project" value="InterPro"/>
</dbReference>
<dbReference type="RefSeq" id="XP_025394741.1">
    <property type="nucleotide sequence ID" value="XM_025548393.1"/>
</dbReference>
<dbReference type="CDD" id="cd00067">
    <property type="entry name" value="GAL4"/>
    <property type="match status" value="1"/>
</dbReference>
<dbReference type="OrthoDB" id="4510986at2759"/>
<dbReference type="GO" id="GO:0009893">
    <property type="term" value="P:positive regulation of metabolic process"/>
    <property type="evidence" value="ECO:0007669"/>
    <property type="project" value="UniProtKB-ARBA"/>
</dbReference>
<keyword evidence="6" id="KW-0539">Nucleus</keyword>
<dbReference type="EMBL" id="MSFL01000047">
    <property type="protein sequence ID" value="PWY66102.1"/>
    <property type="molecule type" value="Genomic_DNA"/>
</dbReference>
<dbReference type="GO" id="GO:0008270">
    <property type="term" value="F:zinc ion binding"/>
    <property type="evidence" value="ECO:0007669"/>
    <property type="project" value="InterPro"/>
</dbReference>
<feature type="domain" description="Zn(2)-C6 fungal-type" evidence="8">
    <location>
        <begin position="29"/>
        <end position="65"/>
    </location>
</feature>
<evidence type="ECO:0000313" key="10">
    <source>
        <dbReference type="Proteomes" id="UP000247233"/>
    </source>
</evidence>
<reference evidence="9 10" key="1">
    <citation type="submission" date="2016-12" db="EMBL/GenBank/DDBJ databases">
        <title>The genomes of Aspergillus section Nigri reveals drivers in fungal speciation.</title>
        <authorList>
            <consortium name="DOE Joint Genome Institute"/>
            <person name="Vesth T.C."/>
            <person name="Nybo J."/>
            <person name="Theobald S."/>
            <person name="Brandl J."/>
            <person name="Frisvad J.C."/>
            <person name="Nielsen K.F."/>
            <person name="Lyhne E.K."/>
            <person name="Kogle M.E."/>
            <person name="Kuo A."/>
            <person name="Riley R."/>
            <person name="Clum A."/>
            <person name="Nolan M."/>
            <person name="Lipzen A."/>
            <person name="Salamov A."/>
            <person name="Henrissat B."/>
            <person name="Wiebenga A."/>
            <person name="De Vries R.P."/>
            <person name="Grigoriev I.V."/>
            <person name="Mortensen U.H."/>
            <person name="Andersen M.R."/>
            <person name="Baker S.E."/>
        </authorList>
    </citation>
    <scope>NUCLEOTIDE SEQUENCE [LARGE SCALE GENOMIC DNA]</scope>
    <source>
        <strain evidence="9 10">CBS 117.55</strain>
    </source>
</reference>
<comment type="caution">
    <text evidence="9">The sequence shown here is derived from an EMBL/GenBank/DDBJ whole genome shotgun (WGS) entry which is preliminary data.</text>
</comment>
<evidence type="ECO:0000256" key="7">
    <source>
        <dbReference type="SAM" id="MobiDB-lite"/>
    </source>
</evidence>
<name>A0A317UZZ6_9EURO</name>
<dbReference type="GO" id="GO:0000976">
    <property type="term" value="F:transcription cis-regulatory region binding"/>
    <property type="evidence" value="ECO:0007669"/>
    <property type="project" value="TreeGrafter"/>
</dbReference>
<evidence type="ECO:0000256" key="2">
    <source>
        <dbReference type="ARBA" id="ARBA00022833"/>
    </source>
</evidence>
<feature type="compositionally biased region" description="Low complexity" evidence="7">
    <location>
        <begin position="377"/>
        <end position="457"/>
    </location>
</feature>
<evidence type="ECO:0000256" key="6">
    <source>
        <dbReference type="ARBA" id="ARBA00023242"/>
    </source>
</evidence>
<dbReference type="PANTHER" id="PTHR31845">
    <property type="entry name" value="FINGER DOMAIN PROTEIN, PUTATIVE-RELATED"/>
    <property type="match status" value="1"/>
</dbReference>
<keyword evidence="5" id="KW-0804">Transcription</keyword>
<dbReference type="PROSITE" id="PS50048">
    <property type="entry name" value="ZN2_CY6_FUNGAL_2"/>
    <property type="match status" value="1"/>
</dbReference>
<dbReference type="VEuPathDB" id="FungiDB:BO70DRAFT_433202"/>
<dbReference type="InterPro" id="IPR036864">
    <property type="entry name" value="Zn2-C6_fun-type_DNA-bd_sf"/>
</dbReference>
<evidence type="ECO:0000256" key="3">
    <source>
        <dbReference type="ARBA" id="ARBA00023015"/>
    </source>
</evidence>
<evidence type="ECO:0000256" key="5">
    <source>
        <dbReference type="ARBA" id="ARBA00023163"/>
    </source>
</evidence>
<feature type="region of interest" description="Disordered" evidence="7">
    <location>
        <begin position="371"/>
        <end position="457"/>
    </location>
</feature>
<keyword evidence="2" id="KW-0862">Zinc</keyword>
<dbReference type="PROSITE" id="PS00463">
    <property type="entry name" value="ZN2_CY6_FUNGAL_1"/>
    <property type="match status" value="1"/>
</dbReference>
<feature type="region of interest" description="Disordered" evidence="7">
    <location>
        <begin position="119"/>
        <end position="181"/>
    </location>
</feature>
<dbReference type="GO" id="GO:0005634">
    <property type="term" value="C:nucleus"/>
    <property type="evidence" value="ECO:0007669"/>
    <property type="project" value="UniProtKB-SubCell"/>
</dbReference>
<evidence type="ECO:0000313" key="9">
    <source>
        <dbReference type="EMBL" id="PWY66102.1"/>
    </source>
</evidence>
<evidence type="ECO:0000256" key="1">
    <source>
        <dbReference type="ARBA" id="ARBA00004123"/>
    </source>
</evidence>
<evidence type="ECO:0000256" key="4">
    <source>
        <dbReference type="ARBA" id="ARBA00023125"/>
    </source>
</evidence>
<dbReference type="SUPFAM" id="SSF57701">
    <property type="entry name" value="Zn2/Cys6 DNA-binding domain"/>
    <property type="match status" value="1"/>
</dbReference>
<sequence>MTYLTTDYPTVMNEVEPSVVVADQPRRSACDRCRGQKLRCERPVSNSSTTSSCRRCLKAHVRCVTTMSQPHRTKPLSSLQSLHHTESNYDPHLATVAGQPSVTAAAAAAAAAADDLGDMDPSLLDMTGAQNPRRPSHPPSMANPWDSRPLGRTRQMSNPDQFPPPSPLHPNGVLDTDGTPLLDSIDHLPDMSASRGFDFSAALTPHSPSGGSDFFDYFRPMAEDSGRSPWMDAFTQARPDHREGTPAGSHYHGSLTGGNHFQPSLQSSRGLNGFETPQRESRPREMDIVSIKNECIARMGELNRNLLQDVGLVHSGKVAGTLLFSQASRSTYLEVEKGRQGGQNYVIGKMFHSSKELLDILKQLERCKGTLFPPGCTESTTTTTSTADETGTHAPSSPLGGNSLPPLSGPSSASASRSSSRASISSSSASLSSSSSTSSTSAPNPNPNTSTSTSTSPAISFQLDTTLTLLFLTGYTSLIQLYEGVFSFIRDSVAANPSGSNFLPTLPNLQVGGFEVGSSTRDLQICILLQVSTHMLNQIEERLHAIRDRAEGHVPAALLDTILDRRDPSQRGAKGRELCRIVRDIKEHLRHYAE</sequence>
<keyword evidence="4" id="KW-0238">DNA-binding</keyword>
<protein>
    <recommendedName>
        <fullName evidence="8">Zn(2)-C6 fungal-type domain-containing protein</fullName>
    </recommendedName>
</protein>
<organism evidence="9 10">
    <name type="scientific">Aspergillus heteromorphus CBS 117.55</name>
    <dbReference type="NCBI Taxonomy" id="1448321"/>
    <lineage>
        <taxon>Eukaryota</taxon>
        <taxon>Fungi</taxon>
        <taxon>Dikarya</taxon>
        <taxon>Ascomycota</taxon>
        <taxon>Pezizomycotina</taxon>
        <taxon>Eurotiomycetes</taxon>
        <taxon>Eurotiomycetidae</taxon>
        <taxon>Eurotiales</taxon>
        <taxon>Aspergillaceae</taxon>
        <taxon>Aspergillus</taxon>
        <taxon>Aspergillus subgen. Circumdati</taxon>
    </lineage>
</organism>
<dbReference type="STRING" id="1448321.A0A317UZZ6"/>
<dbReference type="GeneID" id="37070630"/>
<dbReference type="Gene3D" id="4.10.240.10">
    <property type="entry name" value="Zn(2)-C6 fungal-type DNA-binding domain"/>
    <property type="match status" value="1"/>
</dbReference>
<dbReference type="AlphaFoldDB" id="A0A317UZZ6"/>
<accession>A0A317UZZ6</accession>
<feature type="region of interest" description="Disordered" evidence="7">
    <location>
        <begin position="241"/>
        <end position="261"/>
    </location>
</feature>
<proteinExistence type="predicted"/>
<dbReference type="PANTHER" id="PTHR31845:SF17">
    <property type="entry name" value="ZN(II)2CYS6 TRANSCRIPTION FACTOR (EUROFUNG)"/>
    <property type="match status" value="1"/>
</dbReference>
<keyword evidence="3" id="KW-0805">Transcription regulation</keyword>
<keyword evidence="10" id="KW-1185">Reference proteome</keyword>
<dbReference type="Proteomes" id="UP000247233">
    <property type="component" value="Unassembled WGS sequence"/>
</dbReference>
<dbReference type="InterPro" id="IPR001138">
    <property type="entry name" value="Zn2Cys6_DnaBD"/>
</dbReference>
<dbReference type="InterPro" id="IPR051089">
    <property type="entry name" value="prtT"/>
</dbReference>